<dbReference type="InterPro" id="IPR028896">
    <property type="entry name" value="GcvT/YgfZ/DmdA"/>
</dbReference>
<dbReference type="Proteomes" id="UP000460272">
    <property type="component" value="Unassembled WGS sequence"/>
</dbReference>
<dbReference type="InterPro" id="IPR006222">
    <property type="entry name" value="GCVT_N"/>
</dbReference>
<evidence type="ECO:0000313" key="3">
    <source>
        <dbReference type="Proteomes" id="UP000460272"/>
    </source>
</evidence>
<dbReference type="AlphaFoldDB" id="A0A6P2C1K1"/>
<keyword evidence="3" id="KW-1185">Reference proteome</keyword>
<feature type="domain" description="GCVT N-terminal" evidence="1">
    <location>
        <begin position="37"/>
        <end position="253"/>
    </location>
</feature>
<evidence type="ECO:0000313" key="2">
    <source>
        <dbReference type="EMBL" id="TVZ04365.1"/>
    </source>
</evidence>
<gene>
    <name evidence="2" type="ORF">EAS64_18525</name>
</gene>
<evidence type="ECO:0000259" key="1">
    <source>
        <dbReference type="Pfam" id="PF01571"/>
    </source>
</evidence>
<comment type="caution">
    <text evidence="2">The sequence shown here is derived from an EMBL/GenBank/DDBJ whole genome shotgun (WGS) entry which is preliminary data.</text>
</comment>
<protein>
    <submittedName>
        <fullName evidence="2">Aminomethyl transferase family protein</fullName>
    </submittedName>
</protein>
<accession>A0A6P2C1K1</accession>
<dbReference type="PANTHER" id="PTHR43757:SF2">
    <property type="entry name" value="AMINOMETHYLTRANSFERASE, MITOCHONDRIAL"/>
    <property type="match status" value="1"/>
</dbReference>
<dbReference type="RefSeq" id="WP_145854250.1">
    <property type="nucleotide sequence ID" value="NZ_RPFW01000003.1"/>
</dbReference>
<dbReference type="PANTHER" id="PTHR43757">
    <property type="entry name" value="AMINOMETHYLTRANSFERASE"/>
    <property type="match status" value="1"/>
</dbReference>
<proteinExistence type="predicted"/>
<name>A0A6P2C1K1_9ACTN</name>
<dbReference type="SUPFAM" id="SSF103025">
    <property type="entry name" value="Folate-binding domain"/>
    <property type="match status" value="1"/>
</dbReference>
<organism evidence="2 3">
    <name type="scientific">Trebonia kvetii</name>
    <dbReference type="NCBI Taxonomy" id="2480626"/>
    <lineage>
        <taxon>Bacteria</taxon>
        <taxon>Bacillati</taxon>
        <taxon>Actinomycetota</taxon>
        <taxon>Actinomycetes</taxon>
        <taxon>Streptosporangiales</taxon>
        <taxon>Treboniaceae</taxon>
        <taxon>Trebonia</taxon>
    </lineage>
</organism>
<dbReference type="InterPro" id="IPR027266">
    <property type="entry name" value="TrmE/GcvT-like"/>
</dbReference>
<dbReference type="OrthoDB" id="2055370at2"/>
<dbReference type="Pfam" id="PF01571">
    <property type="entry name" value="GCV_T"/>
    <property type="match status" value="1"/>
</dbReference>
<reference evidence="2 3" key="1">
    <citation type="submission" date="2018-11" db="EMBL/GenBank/DDBJ databases">
        <title>Trebonia kvetii gen.nov., sp.nov., a novel acidophilic actinobacterium, and proposal of the new actinobacterial family Treboniaceae fam. nov.</title>
        <authorList>
            <person name="Rapoport D."/>
            <person name="Sagova-Mareckova M."/>
            <person name="Sedlacek I."/>
            <person name="Provaznik J."/>
            <person name="Kralova S."/>
            <person name="Pavlinic D."/>
            <person name="Benes V."/>
            <person name="Kopecky J."/>
        </authorList>
    </citation>
    <scope>NUCLEOTIDE SEQUENCE [LARGE SCALE GENOMIC DNA]</scope>
    <source>
        <strain evidence="2 3">15Tr583</strain>
    </source>
</reference>
<dbReference type="EMBL" id="RPFW01000003">
    <property type="protein sequence ID" value="TVZ04365.1"/>
    <property type="molecule type" value="Genomic_DNA"/>
</dbReference>
<sequence>MGAPSLQDGIDKAGSPIRLLWRQNPEPWNPENIEPEYAGWRAEQAAWHTGVSLSDLSHHMFDTFIEGPDATRLLSEVSANNYEKFAIGQAKQFIPVTARGNIVTDGILERTGEQAYTLSGIPAAQNWVKYHGETGGYDVAFVTDPSSAFRGGANPALFRYQVQGPHAKELAETVFGGPLPPSKFFHSVPVELNGTRFRALRHNMAGQDGYEFIGPWEHAAAVKETLLGAGEAFGIVHVGALAYASASVESGWIPSPVPGIYTDPELAGYRAWLPLFGIEGQRPLNGSFFSADIEDYYLSPYELDYGRSISFNHDFIGRDALQAAKDTVTRTKVTVVLDPADVAAVLGPDQSGTDLGYYLTYARHRIETGDGTLAGVTYQTATIDTTGTILSLSIVDKAHAAPGTAVTVVWGEHPGSGTAPDADLGFPRIRATVAPAPYDAYAATQYRRH</sequence>
<keyword evidence="2" id="KW-0808">Transferase</keyword>
<dbReference type="GO" id="GO:0016740">
    <property type="term" value="F:transferase activity"/>
    <property type="evidence" value="ECO:0007669"/>
    <property type="project" value="UniProtKB-KW"/>
</dbReference>
<dbReference type="Gene3D" id="3.30.1360.120">
    <property type="entry name" value="Probable tRNA modification gtpase trme, domain 1"/>
    <property type="match status" value="1"/>
</dbReference>